<protein>
    <submittedName>
        <fullName evidence="2">Uncharacterized protein</fullName>
    </submittedName>
</protein>
<evidence type="ECO:0000256" key="1">
    <source>
        <dbReference type="SAM" id="Phobius"/>
    </source>
</evidence>
<dbReference type="Proteomes" id="UP000663970">
    <property type="component" value="Unassembled WGS sequence"/>
</dbReference>
<accession>A0ABS3DRH1</accession>
<gene>
    <name evidence="2" type="ORF">JF544_01715</name>
</gene>
<dbReference type="EMBL" id="JAEKJY010000001">
    <property type="protein sequence ID" value="MBN8233937.1"/>
    <property type="molecule type" value="Genomic_DNA"/>
</dbReference>
<keyword evidence="1" id="KW-1133">Transmembrane helix</keyword>
<keyword evidence="3" id="KW-1185">Reference proteome</keyword>
<reference evidence="2 3" key="1">
    <citation type="submission" date="2020-12" db="EMBL/GenBank/DDBJ databases">
        <title>Oil enriched cultivation method for isolating marine PHA-producing bacteria.</title>
        <authorList>
            <person name="Zheng W."/>
            <person name="Yu S."/>
            <person name="Huang Y."/>
        </authorList>
    </citation>
    <scope>NUCLEOTIDE SEQUENCE [LARGE SCALE GENOMIC DNA]</scope>
    <source>
        <strain evidence="2 3">SY-2-6</strain>
    </source>
</reference>
<sequence length="47" mass="5295">MLMQVFFMFAALSIPVSILFDKEAVGVLASLFFMLVAAFFSKPRFSK</sequence>
<feature type="transmembrane region" description="Helical" evidence="1">
    <location>
        <begin position="23"/>
        <end position="41"/>
    </location>
</feature>
<evidence type="ECO:0000313" key="2">
    <source>
        <dbReference type="EMBL" id="MBN8233937.1"/>
    </source>
</evidence>
<dbReference type="RefSeq" id="WP_169516179.1">
    <property type="nucleotide sequence ID" value="NZ_JAEKJY010000001.1"/>
</dbReference>
<evidence type="ECO:0000313" key="3">
    <source>
        <dbReference type="Proteomes" id="UP000663970"/>
    </source>
</evidence>
<proteinExistence type="predicted"/>
<name>A0ABS3DRH1_9BACI</name>
<organism evidence="2 3">
    <name type="scientific">Halobacillus kuroshimensis</name>
    <dbReference type="NCBI Taxonomy" id="302481"/>
    <lineage>
        <taxon>Bacteria</taxon>
        <taxon>Bacillati</taxon>
        <taxon>Bacillota</taxon>
        <taxon>Bacilli</taxon>
        <taxon>Bacillales</taxon>
        <taxon>Bacillaceae</taxon>
        <taxon>Halobacillus</taxon>
    </lineage>
</organism>
<comment type="caution">
    <text evidence="2">The sequence shown here is derived from an EMBL/GenBank/DDBJ whole genome shotgun (WGS) entry which is preliminary data.</text>
</comment>
<keyword evidence="1" id="KW-0472">Membrane</keyword>
<keyword evidence="1" id="KW-0812">Transmembrane</keyword>